<dbReference type="InterPro" id="IPR029052">
    <property type="entry name" value="Metallo-depent_PP-like"/>
</dbReference>
<dbReference type="Gene3D" id="3.60.21.10">
    <property type="match status" value="1"/>
</dbReference>
<name>A0A0F9A673_9ZZZZ</name>
<evidence type="ECO:0000313" key="1">
    <source>
        <dbReference type="EMBL" id="KKK93690.1"/>
    </source>
</evidence>
<dbReference type="AlphaFoldDB" id="A0A0F9A673"/>
<accession>A0A0F9A673</accession>
<dbReference type="EMBL" id="LAZR01047669">
    <property type="protein sequence ID" value="KKK93690.1"/>
    <property type="molecule type" value="Genomic_DNA"/>
</dbReference>
<proteinExistence type="predicted"/>
<organism evidence="1">
    <name type="scientific">marine sediment metagenome</name>
    <dbReference type="NCBI Taxonomy" id="412755"/>
    <lineage>
        <taxon>unclassified sequences</taxon>
        <taxon>metagenomes</taxon>
        <taxon>ecological metagenomes</taxon>
    </lineage>
</organism>
<gene>
    <name evidence="1" type="ORF">LCGC14_2690350</name>
</gene>
<reference evidence="1" key="1">
    <citation type="journal article" date="2015" name="Nature">
        <title>Complex archaea that bridge the gap between prokaryotes and eukaryotes.</title>
        <authorList>
            <person name="Spang A."/>
            <person name="Saw J.H."/>
            <person name="Jorgensen S.L."/>
            <person name="Zaremba-Niedzwiedzka K."/>
            <person name="Martijn J."/>
            <person name="Lind A.E."/>
            <person name="van Eijk R."/>
            <person name="Schleper C."/>
            <person name="Guy L."/>
            <person name="Ettema T.J."/>
        </authorList>
    </citation>
    <scope>NUCLEOTIDE SEQUENCE</scope>
</reference>
<evidence type="ECO:0008006" key="2">
    <source>
        <dbReference type="Google" id="ProtNLM"/>
    </source>
</evidence>
<protein>
    <recommendedName>
        <fullName evidence="2">Calcineurin-like phosphoesterase domain-containing protein</fullName>
    </recommendedName>
</protein>
<sequence>MNSTIIKNHNNRVKPEDTVFFLGDFCFKNSPGGKEGEGEIHNAEYYLKQLNGRFVFIKGNHDGNNSLKTCIEYTLIHHGGKNIFLTHNPADYNWEYLWNFCGHVHEKWKFKEVKKSVIVNVGVDVWGYKPISYQEIMKEYHKWKKNRN</sequence>
<comment type="caution">
    <text evidence="1">The sequence shown here is derived from an EMBL/GenBank/DDBJ whole genome shotgun (WGS) entry which is preliminary data.</text>
</comment>
<dbReference type="SUPFAM" id="SSF56300">
    <property type="entry name" value="Metallo-dependent phosphatases"/>
    <property type="match status" value="1"/>
</dbReference>